<sequence>MRRLAQELRELRVTAGSPTYQRMARESGYAASTLSQAAGGERLPSLPVLLAYAAACGGSPADWEQRWHRAVRVLPPAAPMAFAPDGRTLATADGPTVGLWDVRDSRRLRDLTATGRVSALVFAPRGHTLAVRCTTGGSTRVELWNRDTGRAIRVITSGGQAGVPVFGGDDLLAVALRGPGASDSVKVFDASNGDLVQSLRTPCAVDSVVFSPEGTFLAAGGPGDCPVSVWDTTSLNPPDPRVLHPQGQGGSLHFSPDGQALIDVGDAVVLWNTSGWRSHDLGGVGAVRTAVFAPAGGTLAVAGEGGVALWNTDTDEALTAPVTGSTDLAAFSPDGGTLATATTGSGVRLWDVATGHLRTALVDSADVRWMEFAPDGRTLVTKDGNDPIQLWNVALPDPGTAVGEICAIVADDPALLHRSLVLPGGPVCPR</sequence>
<dbReference type="SUPFAM" id="SSF82171">
    <property type="entry name" value="DPP6 N-terminal domain-like"/>
    <property type="match status" value="1"/>
</dbReference>
<evidence type="ECO:0000256" key="1">
    <source>
        <dbReference type="PROSITE-ProRule" id="PRU00221"/>
    </source>
</evidence>
<gene>
    <name evidence="3" type="ORF">POF43_022475</name>
</gene>
<dbReference type="EMBL" id="JAAGKO020000035">
    <property type="protein sequence ID" value="MDI5965455.1"/>
    <property type="molecule type" value="Genomic_DNA"/>
</dbReference>
<dbReference type="Pfam" id="PF13560">
    <property type="entry name" value="HTH_31"/>
    <property type="match status" value="1"/>
</dbReference>
<evidence type="ECO:0000313" key="4">
    <source>
        <dbReference type="Proteomes" id="UP001156398"/>
    </source>
</evidence>
<dbReference type="Gene3D" id="1.10.260.40">
    <property type="entry name" value="lambda repressor-like DNA-binding domains"/>
    <property type="match status" value="1"/>
</dbReference>
<organism evidence="3 4">
    <name type="scientific">Streptantibioticus silvisoli</name>
    <dbReference type="NCBI Taxonomy" id="2705255"/>
    <lineage>
        <taxon>Bacteria</taxon>
        <taxon>Bacillati</taxon>
        <taxon>Actinomycetota</taxon>
        <taxon>Actinomycetes</taxon>
        <taxon>Kitasatosporales</taxon>
        <taxon>Streptomycetaceae</taxon>
        <taxon>Streptantibioticus</taxon>
    </lineage>
</organism>
<keyword evidence="1" id="KW-0853">WD repeat</keyword>
<dbReference type="PANTHER" id="PTHR19879">
    <property type="entry name" value="TRANSCRIPTION INITIATION FACTOR TFIID"/>
    <property type="match status" value="1"/>
</dbReference>
<evidence type="ECO:0000313" key="3">
    <source>
        <dbReference type="EMBL" id="MDI5965455.1"/>
    </source>
</evidence>
<dbReference type="PROSITE" id="PS50943">
    <property type="entry name" value="HTH_CROC1"/>
    <property type="match status" value="1"/>
</dbReference>
<dbReference type="Pfam" id="PF00400">
    <property type="entry name" value="WD40"/>
    <property type="match status" value="2"/>
</dbReference>
<dbReference type="InterPro" id="IPR010982">
    <property type="entry name" value="Lambda_DNA-bd_dom_sf"/>
</dbReference>
<dbReference type="InterPro" id="IPR001680">
    <property type="entry name" value="WD40_rpt"/>
</dbReference>
<dbReference type="PROSITE" id="PS50082">
    <property type="entry name" value="WD_REPEATS_2"/>
    <property type="match status" value="1"/>
</dbReference>
<comment type="caution">
    <text evidence="3">The sequence shown here is derived from an EMBL/GenBank/DDBJ whole genome shotgun (WGS) entry which is preliminary data.</text>
</comment>
<dbReference type="RefSeq" id="WP_271322523.1">
    <property type="nucleotide sequence ID" value="NZ_JAAGKO020000035.1"/>
</dbReference>
<dbReference type="PANTHER" id="PTHR19879:SF9">
    <property type="entry name" value="TRANSCRIPTION INITIATION FACTOR TFIID SUBUNIT 5"/>
    <property type="match status" value="1"/>
</dbReference>
<reference evidence="3 4" key="1">
    <citation type="submission" date="2023-05" db="EMBL/GenBank/DDBJ databases">
        <title>Streptantibioticus silvisoli sp. nov., acidotolerant actinomycetes 1 from pine litter.</title>
        <authorList>
            <person name="Swiecimska M."/>
            <person name="Golinska P."/>
            <person name="Sangal V."/>
            <person name="Wachnowicz B."/>
            <person name="Goodfellow M."/>
        </authorList>
    </citation>
    <scope>NUCLEOTIDE SEQUENCE [LARGE SCALE GENOMIC DNA]</scope>
    <source>
        <strain evidence="3 4">SL54</strain>
    </source>
</reference>
<feature type="repeat" description="WD" evidence="1">
    <location>
        <begin position="330"/>
        <end position="360"/>
    </location>
</feature>
<name>A0ABT6W509_9ACTN</name>
<dbReference type="InterPro" id="IPR001387">
    <property type="entry name" value="Cro/C1-type_HTH"/>
</dbReference>
<dbReference type="Proteomes" id="UP001156398">
    <property type="component" value="Unassembled WGS sequence"/>
</dbReference>
<proteinExistence type="predicted"/>
<dbReference type="SUPFAM" id="SSF47413">
    <property type="entry name" value="lambda repressor-like DNA-binding domains"/>
    <property type="match status" value="1"/>
</dbReference>
<dbReference type="SMART" id="SM00320">
    <property type="entry name" value="WD40"/>
    <property type="match status" value="5"/>
</dbReference>
<protein>
    <submittedName>
        <fullName evidence="3">Helix-turn-helix domain-containing protein</fullName>
    </submittedName>
</protein>
<dbReference type="SMART" id="SM00530">
    <property type="entry name" value="HTH_XRE"/>
    <property type="match status" value="1"/>
</dbReference>
<dbReference type="CDD" id="cd00093">
    <property type="entry name" value="HTH_XRE"/>
    <property type="match status" value="1"/>
</dbReference>
<keyword evidence="4" id="KW-1185">Reference proteome</keyword>
<evidence type="ECO:0000259" key="2">
    <source>
        <dbReference type="PROSITE" id="PS50943"/>
    </source>
</evidence>
<dbReference type="Gene3D" id="2.130.10.10">
    <property type="entry name" value="YVTN repeat-like/Quinoprotein amine dehydrogenase"/>
    <property type="match status" value="3"/>
</dbReference>
<feature type="domain" description="HTH cro/C1-type" evidence="2">
    <location>
        <begin position="23"/>
        <end position="63"/>
    </location>
</feature>
<dbReference type="InterPro" id="IPR015943">
    <property type="entry name" value="WD40/YVTN_repeat-like_dom_sf"/>
</dbReference>
<accession>A0ABT6W509</accession>